<evidence type="ECO:0000256" key="1">
    <source>
        <dbReference type="SAM" id="Phobius"/>
    </source>
</evidence>
<dbReference type="InterPro" id="IPR052155">
    <property type="entry name" value="Biofilm_reg_signaling"/>
</dbReference>
<dbReference type="InterPro" id="IPR043128">
    <property type="entry name" value="Rev_trsase/Diguanyl_cyclase"/>
</dbReference>
<dbReference type="SMART" id="SM00065">
    <property type="entry name" value="GAF"/>
    <property type="match status" value="1"/>
</dbReference>
<dbReference type="AlphaFoldDB" id="A0A3P7PU54"/>
<gene>
    <name evidence="4" type="ORF">PATL70BA_1610</name>
</gene>
<keyword evidence="1" id="KW-0472">Membrane</keyword>
<dbReference type="InterPro" id="IPR029787">
    <property type="entry name" value="Nucleotide_cyclase"/>
</dbReference>
<dbReference type="Gene3D" id="3.30.70.270">
    <property type="match status" value="1"/>
</dbReference>
<proteinExistence type="predicted"/>
<sequence>MREYIPLNDIYSLIYWLSALVFVLIGLYGYALNNRGKENRAFLYLCVTLVVWSLSFAFLSVASKFEVAVIIYRISVLGWGVFYSVLLHYMMIVSENHFLNKRKTYYLMYLPAAINVFFYGIFPKTANDEFQLVLTSSGWFNTTSNSILDYFFYVYYILFTLLTIVVLLKWKKTRDDQRVRVTAYMMIVTILLGIVIGSVTDIILRNVLSESTPLLGVIYAIIPMIAILVAIKRHGLMVPNKVEATSRRIEDVYIEKRYKFLKMLYIILVAGSLIYIAGTYFVYHQSLEDVIFVGTIILCGAIYIRLIPEVFNRDRIWTFNLFILVLIANAGLIVLQQDKSNATAWFLPILLTIMLLLYGSTLLSIASLLPVFIITLFTRSHYTGEVILDNATFLRRSIVLVFIIVLINYINIVYRAILTKNEKYKTARKKLTKVSTQFIAIDAQNIEDKSNKLVEVANELLNTTYGIIVKYRDDSASEKAIDESQKSRLIFLDKVTLIKGLGALEMQHNQGEPVQIYDFETHVREHGAFDGVLQNDDVKSALIVPIIRDYHLLGSLVFGSVKRQQWGREDEEALILLRNILADAWLKIESQNEITKLAYYDGLTGLFNRTMFQIQMEKVLNLSCGLDMKLGVMFLDLDDFKRVNDTLGHESGDILLQVLAKRIQDQLRSVDSICRFGGDEFLIMLPEIHHLDNIYSIAERVMSVFNEDVEIGENKFKVTASMGISVYPEDGLSVDSLIKHADMAMYESKYSGKNKYLVCTDEMKHQVNEKIELTNDLHSALANNELLLMYQPQINVEKDSIYGFEALIRWQHPDRGLISPGVFIPLAEQSGLINSIGEWVLREACTQNARWIKEGYGEHIMAVNISVDQLKDDSFTDLVADILKTTHMTPKFLELEVTESVAIHEKDKVIERLADLRALGIAIAIDDFGTEYSSLSRLKKLPIDRLKLAMEFVRNIDKSEKDQALVKVIIELSRNMNLNLIAEGVETREELDYLLNNGCNEIQGYYYFKPMTVEAIESAMKEGDFSDTKI</sequence>
<dbReference type="OrthoDB" id="9762141at2"/>
<dbReference type="PROSITE" id="PS50887">
    <property type="entry name" value="GGDEF"/>
    <property type="match status" value="1"/>
</dbReference>
<feature type="transmembrane region" description="Helical" evidence="1">
    <location>
        <begin position="398"/>
        <end position="418"/>
    </location>
</feature>
<dbReference type="Gene3D" id="3.20.20.450">
    <property type="entry name" value="EAL domain"/>
    <property type="match status" value="1"/>
</dbReference>
<dbReference type="SUPFAM" id="SSF55073">
    <property type="entry name" value="Nucleotide cyclase"/>
    <property type="match status" value="1"/>
</dbReference>
<organism evidence="4 5">
    <name type="scientific">Petrocella atlantisensis</name>
    <dbReference type="NCBI Taxonomy" id="2173034"/>
    <lineage>
        <taxon>Bacteria</taxon>
        <taxon>Bacillati</taxon>
        <taxon>Bacillota</taxon>
        <taxon>Clostridia</taxon>
        <taxon>Lachnospirales</taxon>
        <taxon>Vallitaleaceae</taxon>
        <taxon>Petrocella</taxon>
    </lineage>
</organism>
<feature type="transmembrane region" description="Helical" evidence="1">
    <location>
        <begin position="12"/>
        <end position="30"/>
    </location>
</feature>
<dbReference type="Proteomes" id="UP000279029">
    <property type="component" value="Chromosome"/>
</dbReference>
<feature type="transmembrane region" description="Helical" evidence="1">
    <location>
        <begin position="182"/>
        <end position="208"/>
    </location>
</feature>
<dbReference type="PANTHER" id="PTHR44757">
    <property type="entry name" value="DIGUANYLATE CYCLASE DGCP"/>
    <property type="match status" value="1"/>
</dbReference>
<dbReference type="KEGG" id="cbar:PATL70BA_1610"/>
<dbReference type="InterPro" id="IPR031621">
    <property type="entry name" value="HisKA_7TM"/>
</dbReference>
<evidence type="ECO:0000259" key="2">
    <source>
        <dbReference type="PROSITE" id="PS50883"/>
    </source>
</evidence>
<dbReference type="InterPro" id="IPR035919">
    <property type="entry name" value="EAL_sf"/>
</dbReference>
<dbReference type="FunFam" id="3.20.20.450:FF:000001">
    <property type="entry name" value="Cyclic di-GMP phosphodiesterase yahA"/>
    <property type="match status" value="1"/>
</dbReference>
<dbReference type="InterPro" id="IPR003018">
    <property type="entry name" value="GAF"/>
</dbReference>
<name>A0A3P7PU54_9FIRM</name>
<dbReference type="CDD" id="cd01949">
    <property type="entry name" value="GGDEF"/>
    <property type="match status" value="1"/>
</dbReference>
<feature type="transmembrane region" description="Helical" evidence="1">
    <location>
        <begin position="349"/>
        <end position="377"/>
    </location>
</feature>
<feature type="transmembrane region" description="Helical" evidence="1">
    <location>
        <begin position="69"/>
        <end position="92"/>
    </location>
</feature>
<dbReference type="RefSeq" id="WP_125136798.1">
    <property type="nucleotide sequence ID" value="NZ_LR130778.1"/>
</dbReference>
<reference evidence="4 5" key="1">
    <citation type="submission" date="2018-09" db="EMBL/GenBank/DDBJ databases">
        <authorList>
            <person name="Postec A."/>
        </authorList>
    </citation>
    <scope>NUCLEOTIDE SEQUENCE [LARGE SCALE GENOMIC DNA]</scope>
    <source>
        <strain evidence="4">70B-A</strain>
    </source>
</reference>
<dbReference type="SMART" id="SM00267">
    <property type="entry name" value="GGDEF"/>
    <property type="match status" value="1"/>
</dbReference>
<dbReference type="CDD" id="cd01948">
    <property type="entry name" value="EAL"/>
    <property type="match status" value="1"/>
</dbReference>
<feature type="transmembrane region" description="Helical" evidence="1">
    <location>
        <begin position="42"/>
        <end position="63"/>
    </location>
</feature>
<dbReference type="Pfam" id="PF00990">
    <property type="entry name" value="GGDEF"/>
    <property type="match status" value="1"/>
</dbReference>
<feature type="transmembrane region" description="Helical" evidence="1">
    <location>
        <begin position="104"/>
        <end position="122"/>
    </location>
</feature>
<dbReference type="SMART" id="SM00052">
    <property type="entry name" value="EAL"/>
    <property type="match status" value="1"/>
</dbReference>
<accession>A0A3P7PU54</accession>
<feature type="transmembrane region" description="Helical" evidence="1">
    <location>
        <begin position="319"/>
        <end position="337"/>
    </location>
</feature>
<feature type="transmembrane region" description="Helical" evidence="1">
    <location>
        <begin position="150"/>
        <end position="170"/>
    </location>
</feature>
<dbReference type="Pfam" id="PF01590">
    <property type="entry name" value="GAF"/>
    <property type="match status" value="1"/>
</dbReference>
<keyword evidence="5" id="KW-1185">Reference proteome</keyword>
<dbReference type="InterPro" id="IPR001633">
    <property type="entry name" value="EAL_dom"/>
</dbReference>
<dbReference type="InterPro" id="IPR029016">
    <property type="entry name" value="GAF-like_dom_sf"/>
</dbReference>
<dbReference type="Gene3D" id="3.30.450.40">
    <property type="match status" value="1"/>
</dbReference>
<feature type="transmembrane region" description="Helical" evidence="1">
    <location>
        <begin position="263"/>
        <end position="283"/>
    </location>
</feature>
<feature type="transmembrane region" description="Helical" evidence="1">
    <location>
        <begin position="214"/>
        <end position="231"/>
    </location>
</feature>
<protein>
    <submittedName>
        <fullName evidence="4">Putative Diguanylate cyclase (GGDEF) domain-containing protein</fullName>
    </submittedName>
</protein>
<dbReference type="SUPFAM" id="SSF141868">
    <property type="entry name" value="EAL domain-like"/>
    <property type="match status" value="1"/>
</dbReference>
<feature type="domain" description="EAL" evidence="2">
    <location>
        <begin position="770"/>
        <end position="1024"/>
    </location>
</feature>
<evidence type="ECO:0000313" key="5">
    <source>
        <dbReference type="Proteomes" id="UP000279029"/>
    </source>
</evidence>
<feature type="transmembrane region" description="Helical" evidence="1">
    <location>
        <begin position="289"/>
        <end position="307"/>
    </location>
</feature>
<dbReference type="SUPFAM" id="SSF55781">
    <property type="entry name" value="GAF domain-like"/>
    <property type="match status" value="1"/>
</dbReference>
<dbReference type="PROSITE" id="PS50883">
    <property type="entry name" value="EAL"/>
    <property type="match status" value="1"/>
</dbReference>
<dbReference type="NCBIfam" id="TIGR00254">
    <property type="entry name" value="GGDEF"/>
    <property type="match status" value="1"/>
</dbReference>
<keyword evidence="1" id="KW-1133">Transmembrane helix</keyword>
<keyword evidence="1" id="KW-0812">Transmembrane</keyword>
<dbReference type="PANTHER" id="PTHR44757:SF2">
    <property type="entry name" value="BIOFILM ARCHITECTURE MAINTENANCE PROTEIN MBAA"/>
    <property type="match status" value="1"/>
</dbReference>
<dbReference type="EMBL" id="LR130778">
    <property type="protein sequence ID" value="VDN47497.1"/>
    <property type="molecule type" value="Genomic_DNA"/>
</dbReference>
<evidence type="ECO:0000259" key="3">
    <source>
        <dbReference type="PROSITE" id="PS50887"/>
    </source>
</evidence>
<feature type="domain" description="GGDEF" evidence="3">
    <location>
        <begin position="628"/>
        <end position="761"/>
    </location>
</feature>
<dbReference type="FunFam" id="3.30.70.270:FF:000001">
    <property type="entry name" value="Diguanylate cyclase domain protein"/>
    <property type="match status" value="1"/>
</dbReference>
<dbReference type="InterPro" id="IPR000160">
    <property type="entry name" value="GGDEF_dom"/>
</dbReference>
<evidence type="ECO:0000313" key="4">
    <source>
        <dbReference type="EMBL" id="VDN47497.1"/>
    </source>
</evidence>
<dbReference type="Pfam" id="PF16927">
    <property type="entry name" value="HisKA_7TM"/>
    <property type="match status" value="1"/>
</dbReference>
<dbReference type="Pfam" id="PF00563">
    <property type="entry name" value="EAL"/>
    <property type="match status" value="1"/>
</dbReference>